<dbReference type="EMBL" id="CP036339">
    <property type="protein sequence ID" value="QDT72458.1"/>
    <property type="molecule type" value="Genomic_DNA"/>
</dbReference>
<reference evidence="1 2" key="1">
    <citation type="submission" date="2019-02" db="EMBL/GenBank/DDBJ databases">
        <title>Deep-cultivation of Planctomycetes and their phenomic and genomic characterization uncovers novel biology.</title>
        <authorList>
            <person name="Wiegand S."/>
            <person name="Jogler M."/>
            <person name="Boedeker C."/>
            <person name="Pinto D."/>
            <person name="Vollmers J."/>
            <person name="Rivas-Marin E."/>
            <person name="Kohn T."/>
            <person name="Peeters S.H."/>
            <person name="Heuer A."/>
            <person name="Rast P."/>
            <person name="Oberbeckmann S."/>
            <person name="Bunk B."/>
            <person name="Jeske O."/>
            <person name="Meyerdierks A."/>
            <person name="Storesund J.E."/>
            <person name="Kallscheuer N."/>
            <person name="Luecker S."/>
            <person name="Lage O.M."/>
            <person name="Pohl T."/>
            <person name="Merkel B.J."/>
            <person name="Hornburger P."/>
            <person name="Mueller R.-W."/>
            <person name="Bruemmer F."/>
            <person name="Labrenz M."/>
            <person name="Spormann A.M."/>
            <person name="Op den Camp H."/>
            <person name="Overmann J."/>
            <person name="Amann R."/>
            <person name="Jetten M.S.M."/>
            <person name="Mascher T."/>
            <person name="Medema M.H."/>
            <person name="Devos D.P."/>
            <person name="Kaster A.-K."/>
            <person name="Ovreas L."/>
            <person name="Rohde M."/>
            <person name="Galperin M.Y."/>
            <person name="Jogler C."/>
        </authorList>
    </citation>
    <scope>NUCLEOTIDE SEQUENCE [LARGE SCALE GENOMIC DNA]</scope>
    <source>
        <strain evidence="1 2">I41</strain>
    </source>
</reference>
<evidence type="ECO:0000313" key="2">
    <source>
        <dbReference type="Proteomes" id="UP000317909"/>
    </source>
</evidence>
<organism evidence="1 2">
    <name type="scientific">Lacipirellula limnantheis</name>
    <dbReference type="NCBI Taxonomy" id="2528024"/>
    <lineage>
        <taxon>Bacteria</taxon>
        <taxon>Pseudomonadati</taxon>
        <taxon>Planctomycetota</taxon>
        <taxon>Planctomycetia</taxon>
        <taxon>Pirellulales</taxon>
        <taxon>Lacipirellulaceae</taxon>
        <taxon>Lacipirellula</taxon>
    </lineage>
</organism>
<dbReference type="Proteomes" id="UP000317909">
    <property type="component" value="Chromosome"/>
</dbReference>
<keyword evidence="2" id="KW-1185">Reference proteome</keyword>
<protein>
    <submittedName>
        <fullName evidence="1">Uncharacterized protein</fullName>
    </submittedName>
</protein>
<gene>
    <name evidence="1" type="ORF">I41_16360</name>
</gene>
<accession>A0A517TVQ9</accession>
<dbReference type="AlphaFoldDB" id="A0A517TVQ9"/>
<dbReference type="KEGG" id="llh:I41_16360"/>
<name>A0A517TVQ9_9BACT</name>
<sequence>MPSMERRFRIGLRLLLLGTALFAVCVAWLAELNRLRKAELGQVRIGLEAKLDAQLLRQRHFLNQVSDPVQKPAGQRMLPTVNREIADLKRELSDLGE</sequence>
<evidence type="ECO:0000313" key="1">
    <source>
        <dbReference type="EMBL" id="QDT72458.1"/>
    </source>
</evidence>
<proteinExistence type="predicted"/>